<sequence length="335" mass="37034">MQEIFGHAPNGETVHRYTLGGGGLTARIITWGAAVQDLRLSGHAPALVLGFERFDDYLAHSPYFGATVGRYANRIAKGQIRIDGTLYKLDRNEAHNHHLHGGSEGTGQRVWSVADSGPDFIRLEIEEMDGHMGYPGKCRMACTYRLLPGGVLSVIHEAQSDRPTVCNMAHHSYFNLDGRPDILDHEIRIDADHYIPVDRDQIPIGDILGVIGSPFDLRQMRSIRSDKGGDQTLYDHNFCLSDERTDKRSVALVRSPHSGVSLEVRTGEPGLQFYCGYKVNTPVPGLHGAPYGAFCGLCLETQIWPDSPNHDQFPNAILAPGETLVQETDYVFSRA</sequence>
<comment type="similarity">
    <text evidence="2 5">Belongs to the aldose epimerase family.</text>
</comment>
<dbReference type="CDD" id="cd09019">
    <property type="entry name" value="galactose_mutarotase_like"/>
    <property type="match status" value="1"/>
</dbReference>
<dbReference type="AlphaFoldDB" id="A0AAE2ZRE5"/>
<dbReference type="Gene3D" id="2.70.98.10">
    <property type="match status" value="1"/>
</dbReference>
<dbReference type="EMBL" id="JAICBX010000007">
    <property type="protein sequence ID" value="MBW8640619.1"/>
    <property type="molecule type" value="Genomic_DNA"/>
</dbReference>
<evidence type="ECO:0000313" key="9">
    <source>
        <dbReference type="EMBL" id="MBW8640619.1"/>
    </source>
</evidence>
<protein>
    <recommendedName>
        <fullName evidence="5">Aldose 1-epimerase</fullName>
        <ecNumber evidence="5">5.1.3.3</ecNumber>
    </recommendedName>
</protein>
<accession>A0AAE2ZRE5</accession>
<dbReference type="Pfam" id="PF01263">
    <property type="entry name" value="Aldose_epim"/>
    <property type="match status" value="1"/>
</dbReference>
<dbReference type="InterPro" id="IPR014718">
    <property type="entry name" value="GH-type_carb-bd"/>
</dbReference>
<evidence type="ECO:0000256" key="3">
    <source>
        <dbReference type="ARBA" id="ARBA00023235"/>
    </source>
</evidence>
<gene>
    <name evidence="9" type="ORF">K1W69_25730</name>
</gene>
<comment type="caution">
    <text evidence="9">The sequence shown here is derived from an EMBL/GenBank/DDBJ whole genome shotgun (WGS) entry which is preliminary data.</text>
</comment>
<proteinExistence type="inferred from homology"/>
<dbReference type="InterPro" id="IPR011013">
    <property type="entry name" value="Gal_mutarotase_sf_dom"/>
</dbReference>
<dbReference type="InterPro" id="IPR008183">
    <property type="entry name" value="Aldose_1/G6P_1-epimerase"/>
</dbReference>
<dbReference type="GO" id="GO:0006006">
    <property type="term" value="P:glucose metabolic process"/>
    <property type="evidence" value="ECO:0007669"/>
    <property type="project" value="TreeGrafter"/>
</dbReference>
<evidence type="ECO:0000256" key="6">
    <source>
        <dbReference type="PIRSR" id="PIRSR005096-1"/>
    </source>
</evidence>
<evidence type="ECO:0000256" key="4">
    <source>
        <dbReference type="ARBA" id="ARBA00023277"/>
    </source>
</evidence>
<keyword evidence="10" id="KW-1185">Reference proteome</keyword>
<feature type="active site" description="Proton acceptor" evidence="6">
    <location>
        <position position="300"/>
    </location>
</feature>
<evidence type="ECO:0000256" key="5">
    <source>
        <dbReference type="PIRNR" id="PIRNR005096"/>
    </source>
</evidence>
<dbReference type="Proteomes" id="UP001196509">
    <property type="component" value="Unassembled WGS sequence"/>
</dbReference>
<dbReference type="NCBIfam" id="NF008277">
    <property type="entry name" value="PRK11055.1"/>
    <property type="match status" value="1"/>
</dbReference>
<dbReference type="InterPro" id="IPR047215">
    <property type="entry name" value="Galactose_mutarotase-like"/>
</dbReference>
<dbReference type="InterPro" id="IPR015443">
    <property type="entry name" value="Aldose_1-epimerase"/>
</dbReference>
<evidence type="ECO:0000256" key="2">
    <source>
        <dbReference type="ARBA" id="ARBA00006206"/>
    </source>
</evidence>
<evidence type="ECO:0000256" key="7">
    <source>
        <dbReference type="PIRSR" id="PIRSR005096-2"/>
    </source>
</evidence>
<organism evidence="9 10">
    <name type="scientific">Flavimaribacter sediminis</name>
    <dbReference type="NCBI Taxonomy" id="2865987"/>
    <lineage>
        <taxon>Bacteria</taxon>
        <taxon>Pseudomonadati</taxon>
        <taxon>Pseudomonadota</taxon>
        <taxon>Alphaproteobacteria</taxon>
        <taxon>Hyphomicrobiales</taxon>
        <taxon>Rhizobiaceae</taxon>
        <taxon>Flavimaribacter</taxon>
    </lineage>
</organism>
<feature type="active site" description="Proton donor" evidence="6">
    <location>
        <position position="171"/>
    </location>
</feature>
<name>A0AAE2ZRE5_9HYPH</name>
<dbReference type="GO" id="GO:0033499">
    <property type="term" value="P:galactose catabolic process via UDP-galactose, Leloir pathway"/>
    <property type="evidence" value="ECO:0007669"/>
    <property type="project" value="TreeGrafter"/>
</dbReference>
<dbReference type="EC" id="5.1.3.3" evidence="5"/>
<evidence type="ECO:0000256" key="1">
    <source>
        <dbReference type="ARBA" id="ARBA00005028"/>
    </source>
</evidence>
<dbReference type="GO" id="GO:0030246">
    <property type="term" value="F:carbohydrate binding"/>
    <property type="evidence" value="ECO:0007669"/>
    <property type="project" value="InterPro"/>
</dbReference>
<keyword evidence="3 5" id="KW-0413">Isomerase</keyword>
<dbReference type="PANTHER" id="PTHR10091:SF49">
    <property type="entry name" value="ALDOSE 1-EPIMERASE"/>
    <property type="match status" value="1"/>
</dbReference>
<evidence type="ECO:0000313" key="10">
    <source>
        <dbReference type="Proteomes" id="UP001196509"/>
    </source>
</evidence>
<feature type="binding site" evidence="8">
    <location>
        <begin position="171"/>
        <end position="173"/>
    </location>
    <ligand>
        <name>beta-D-galactose</name>
        <dbReference type="ChEBI" id="CHEBI:27667"/>
    </ligand>
</feature>
<comment type="pathway">
    <text evidence="1 5">Carbohydrate metabolism; hexose metabolism.</text>
</comment>
<evidence type="ECO:0000256" key="8">
    <source>
        <dbReference type="PIRSR" id="PIRSR005096-3"/>
    </source>
</evidence>
<keyword evidence="4 5" id="KW-0119">Carbohydrate metabolism</keyword>
<dbReference type="PIRSF" id="PIRSF005096">
    <property type="entry name" value="GALM"/>
    <property type="match status" value="1"/>
</dbReference>
<feature type="binding site" evidence="7">
    <location>
        <position position="235"/>
    </location>
    <ligand>
        <name>beta-D-galactose</name>
        <dbReference type="ChEBI" id="CHEBI:27667"/>
    </ligand>
</feature>
<dbReference type="SUPFAM" id="SSF74650">
    <property type="entry name" value="Galactose mutarotase-like"/>
    <property type="match status" value="1"/>
</dbReference>
<comment type="catalytic activity">
    <reaction evidence="5">
        <text>alpha-D-glucose = beta-D-glucose</text>
        <dbReference type="Rhea" id="RHEA:10264"/>
        <dbReference type="ChEBI" id="CHEBI:15903"/>
        <dbReference type="ChEBI" id="CHEBI:17925"/>
        <dbReference type="EC" id="5.1.3.3"/>
    </reaction>
</comment>
<dbReference type="PANTHER" id="PTHR10091">
    <property type="entry name" value="ALDOSE-1-EPIMERASE"/>
    <property type="match status" value="1"/>
</dbReference>
<feature type="binding site" evidence="8">
    <location>
        <begin position="73"/>
        <end position="74"/>
    </location>
    <ligand>
        <name>beta-D-galactose</name>
        <dbReference type="ChEBI" id="CHEBI:27667"/>
    </ligand>
</feature>
<reference evidence="9" key="1">
    <citation type="submission" date="2021-08" db="EMBL/GenBank/DDBJ databases">
        <title>Hoeflea bacterium WL0058 sp. nov., isolated from the sediment.</title>
        <authorList>
            <person name="Wang L."/>
            <person name="Zhang D."/>
        </authorList>
    </citation>
    <scope>NUCLEOTIDE SEQUENCE</scope>
    <source>
        <strain evidence="9">WL0058</strain>
    </source>
</reference>
<dbReference type="GO" id="GO:0004034">
    <property type="term" value="F:aldose 1-epimerase activity"/>
    <property type="evidence" value="ECO:0007669"/>
    <property type="project" value="UniProtKB-EC"/>
</dbReference>
<dbReference type="RefSeq" id="WP_220231351.1">
    <property type="nucleotide sequence ID" value="NZ_JAICBX010000007.1"/>
</dbReference>